<feature type="domain" description="HTH araC/xylS-type" evidence="4">
    <location>
        <begin position="150"/>
        <end position="248"/>
    </location>
</feature>
<keyword evidence="6" id="KW-1185">Reference proteome</keyword>
<gene>
    <name evidence="5" type="ORF">PZA18_00020</name>
</gene>
<protein>
    <submittedName>
        <fullName evidence="5">AraC family transcriptional regulator</fullName>
    </submittedName>
</protein>
<name>A0ABT7DQS7_9NEIS</name>
<dbReference type="Gene3D" id="1.10.10.60">
    <property type="entry name" value="Homeodomain-like"/>
    <property type="match status" value="1"/>
</dbReference>
<keyword evidence="3" id="KW-0804">Transcription</keyword>
<dbReference type="InterPro" id="IPR035965">
    <property type="entry name" value="PAS-like_dom_sf"/>
</dbReference>
<dbReference type="InterPro" id="IPR050204">
    <property type="entry name" value="AraC_XylS_family_regulators"/>
</dbReference>
<dbReference type="InterPro" id="IPR009057">
    <property type="entry name" value="Homeodomain-like_sf"/>
</dbReference>
<dbReference type="RefSeq" id="WP_284098716.1">
    <property type="nucleotide sequence ID" value="NZ_JARRAF010000001.1"/>
</dbReference>
<organism evidence="5 6">
    <name type="scientific">Parachitinimonas caeni</name>
    <dbReference type="NCBI Taxonomy" id="3031301"/>
    <lineage>
        <taxon>Bacteria</taxon>
        <taxon>Pseudomonadati</taxon>
        <taxon>Pseudomonadota</taxon>
        <taxon>Betaproteobacteria</taxon>
        <taxon>Neisseriales</taxon>
        <taxon>Chitinibacteraceae</taxon>
        <taxon>Parachitinimonas</taxon>
    </lineage>
</organism>
<dbReference type="InterPro" id="IPR013656">
    <property type="entry name" value="PAS_4"/>
</dbReference>
<dbReference type="InterPro" id="IPR018060">
    <property type="entry name" value="HTH_AraC"/>
</dbReference>
<dbReference type="InterPro" id="IPR018062">
    <property type="entry name" value="HTH_AraC-typ_CS"/>
</dbReference>
<reference evidence="5" key="1">
    <citation type="submission" date="2023-03" db="EMBL/GenBank/DDBJ databases">
        <title>Chitinimonas shenzhenensis gen. nov., sp. nov., a novel member of family Burkholderiaceae isolated from activated sludge collected in Shen Zhen, China.</title>
        <authorList>
            <person name="Wang X."/>
        </authorList>
    </citation>
    <scope>NUCLEOTIDE SEQUENCE</scope>
    <source>
        <strain evidence="5">DQS-5</strain>
    </source>
</reference>
<evidence type="ECO:0000259" key="4">
    <source>
        <dbReference type="PROSITE" id="PS01124"/>
    </source>
</evidence>
<dbReference type="SUPFAM" id="SSF46689">
    <property type="entry name" value="Homeodomain-like"/>
    <property type="match status" value="1"/>
</dbReference>
<dbReference type="SUPFAM" id="SSF55785">
    <property type="entry name" value="PYP-like sensor domain (PAS domain)"/>
    <property type="match status" value="1"/>
</dbReference>
<accession>A0ABT7DQS7</accession>
<keyword evidence="2" id="KW-0238">DNA-binding</keyword>
<evidence type="ECO:0000313" key="6">
    <source>
        <dbReference type="Proteomes" id="UP001172778"/>
    </source>
</evidence>
<sequence length="253" mass="28980">MQIDLESRSFKRHVVSDLSDTLFAQTLFDRLPDIVFSVKDPEGRYVAISEACVDRCGLRDKRDALGKTAYDLFPSVMADRYAAQDKVVFANGRPVVDNLDLTMYRDRRPGWCLSSKEPLYDRYGRLIGLICLSKDLTELSREAFIDERFAETIDFIQSNYHRQVSLEELSDISGLSIARLDRRMKRVFLMSTGQFVRKTRLEAALMALAQTSHPIAEVALDCGFFDQSALTRQVRQATGMSPREYRQLQQRTA</sequence>
<evidence type="ECO:0000256" key="3">
    <source>
        <dbReference type="ARBA" id="ARBA00023163"/>
    </source>
</evidence>
<dbReference type="SMART" id="SM00342">
    <property type="entry name" value="HTH_ARAC"/>
    <property type="match status" value="1"/>
</dbReference>
<dbReference type="Proteomes" id="UP001172778">
    <property type="component" value="Unassembled WGS sequence"/>
</dbReference>
<evidence type="ECO:0000313" key="5">
    <source>
        <dbReference type="EMBL" id="MDK2122428.1"/>
    </source>
</evidence>
<dbReference type="Pfam" id="PF08448">
    <property type="entry name" value="PAS_4"/>
    <property type="match status" value="1"/>
</dbReference>
<proteinExistence type="predicted"/>
<dbReference type="PANTHER" id="PTHR46796:SF13">
    <property type="entry name" value="HTH-TYPE TRANSCRIPTIONAL ACTIVATOR RHAS"/>
    <property type="match status" value="1"/>
</dbReference>
<evidence type="ECO:0000256" key="2">
    <source>
        <dbReference type="ARBA" id="ARBA00023125"/>
    </source>
</evidence>
<dbReference type="EMBL" id="JARRAF010000001">
    <property type="protein sequence ID" value="MDK2122428.1"/>
    <property type="molecule type" value="Genomic_DNA"/>
</dbReference>
<comment type="caution">
    <text evidence="5">The sequence shown here is derived from an EMBL/GenBank/DDBJ whole genome shotgun (WGS) entry which is preliminary data.</text>
</comment>
<dbReference type="PANTHER" id="PTHR46796">
    <property type="entry name" value="HTH-TYPE TRANSCRIPTIONAL ACTIVATOR RHAS-RELATED"/>
    <property type="match status" value="1"/>
</dbReference>
<dbReference type="PROSITE" id="PS00041">
    <property type="entry name" value="HTH_ARAC_FAMILY_1"/>
    <property type="match status" value="1"/>
</dbReference>
<evidence type="ECO:0000256" key="1">
    <source>
        <dbReference type="ARBA" id="ARBA00023015"/>
    </source>
</evidence>
<dbReference type="Gene3D" id="3.30.450.20">
    <property type="entry name" value="PAS domain"/>
    <property type="match status" value="1"/>
</dbReference>
<dbReference type="PROSITE" id="PS01124">
    <property type="entry name" value="HTH_ARAC_FAMILY_2"/>
    <property type="match status" value="1"/>
</dbReference>
<keyword evidence="1" id="KW-0805">Transcription regulation</keyword>
<dbReference type="Pfam" id="PF12833">
    <property type="entry name" value="HTH_18"/>
    <property type="match status" value="1"/>
</dbReference>